<evidence type="ECO:0000313" key="7">
    <source>
        <dbReference type="EMBL" id="SMB85289.1"/>
    </source>
</evidence>
<reference evidence="7 8" key="1">
    <citation type="submission" date="2017-04" db="EMBL/GenBank/DDBJ databases">
        <authorList>
            <person name="Afonso C.L."/>
            <person name="Miller P.J."/>
            <person name="Scott M.A."/>
            <person name="Spackman E."/>
            <person name="Goraichik I."/>
            <person name="Dimitrov K.M."/>
            <person name="Suarez D.L."/>
            <person name="Swayne D.E."/>
        </authorList>
    </citation>
    <scope>NUCLEOTIDE SEQUENCE [LARGE SCALE GENOMIC DNA]</scope>
    <source>
        <strain evidence="7 8">DSM 11270</strain>
    </source>
</reference>
<feature type="transmembrane region" description="Helical" evidence="6">
    <location>
        <begin position="12"/>
        <end position="34"/>
    </location>
</feature>
<feature type="transmembrane region" description="Helical" evidence="6">
    <location>
        <begin position="92"/>
        <end position="116"/>
    </location>
</feature>
<feature type="transmembrane region" description="Helical" evidence="6">
    <location>
        <begin position="166"/>
        <end position="187"/>
    </location>
</feature>
<dbReference type="PANTHER" id="PTHR42770:SF7">
    <property type="entry name" value="MEMBRANE PROTEIN"/>
    <property type="match status" value="1"/>
</dbReference>
<dbReference type="Pfam" id="PF13520">
    <property type="entry name" value="AA_permease_2"/>
    <property type="match status" value="1"/>
</dbReference>
<dbReference type="Gene3D" id="1.20.1740.10">
    <property type="entry name" value="Amino acid/polyamine transporter I"/>
    <property type="match status" value="1"/>
</dbReference>
<feature type="transmembrane region" description="Helical" evidence="6">
    <location>
        <begin position="128"/>
        <end position="154"/>
    </location>
</feature>
<name>A0A1W1UWB6_DESTI</name>
<dbReference type="EMBL" id="FWWT01000012">
    <property type="protein sequence ID" value="SMB85289.1"/>
    <property type="molecule type" value="Genomic_DNA"/>
</dbReference>
<protein>
    <submittedName>
        <fullName evidence="7">Amino acid/polyamine/organocation transporter, APC superfamily</fullName>
    </submittedName>
</protein>
<feature type="transmembrane region" description="Helical" evidence="6">
    <location>
        <begin position="199"/>
        <end position="222"/>
    </location>
</feature>
<feature type="transmembrane region" description="Helical" evidence="6">
    <location>
        <begin position="294"/>
        <end position="321"/>
    </location>
</feature>
<organism evidence="7 8">
    <name type="scientific">Desulfonispora thiosulfatigenes DSM 11270</name>
    <dbReference type="NCBI Taxonomy" id="656914"/>
    <lineage>
        <taxon>Bacteria</taxon>
        <taxon>Bacillati</taxon>
        <taxon>Bacillota</taxon>
        <taxon>Clostridia</taxon>
        <taxon>Eubacteriales</taxon>
        <taxon>Peptococcaceae</taxon>
        <taxon>Desulfonispora</taxon>
    </lineage>
</organism>
<evidence type="ECO:0000256" key="3">
    <source>
        <dbReference type="ARBA" id="ARBA00022692"/>
    </source>
</evidence>
<keyword evidence="5 6" id="KW-0472">Membrane</keyword>
<dbReference type="InterPro" id="IPR050367">
    <property type="entry name" value="APC_superfamily"/>
</dbReference>
<keyword evidence="3 6" id="KW-0812">Transmembrane</keyword>
<gene>
    <name evidence="7" type="ORF">SAMN00017405_1628</name>
</gene>
<feature type="transmembrane region" description="Helical" evidence="6">
    <location>
        <begin position="243"/>
        <end position="269"/>
    </location>
</feature>
<keyword evidence="2" id="KW-1003">Cell membrane</keyword>
<evidence type="ECO:0000313" key="8">
    <source>
        <dbReference type="Proteomes" id="UP000192731"/>
    </source>
</evidence>
<dbReference type="RefSeq" id="WP_084052450.1">
    <property type="nucleotide sequence ID" value="NZ_FWWT01000012.1"/>
</dbReference>
<dbReference type="Proteomes" id="UP000192731">
    <property type="component" value="Unassembled WGS sequence"/>
</dbReference>
<evidence type="ECO:0000256" key="5">
    <source>
        <dbReference type="ARBA" id="ARBA00023136"/>
    </source>
</evidence>
<keyword evidence="4 6" id="KW-1133">Transmembrane helix</keyword>
<dbReference type="PANTHER" id="PTHR42770">
    <property type="entry name" value="AMINO ACID TRANSPORTER-RELATED"/>
    <property type="match status" value="1"/>
</dbReference>
<feature type="transmembrane region" description="Helical" evidence="6">
    <location>
        <begin position="434"/>
        <end position="453"/>
    </location>
</feature>
<keyword evidence="8" id="KW-1185">Reference proteome</keyword>
<dbReference type="InterPro" id="IPR002293">
    <property type="entry name" value="AA/rel_permease1"/>
</dbReference>
<feature type="transmembrane region" description="Helical" evidence="6">
    <location>
        <begin position="410"/>
        <end position="428"/>
    </location>
</feature>
<dbReference type="AlphaFoldDB" id="A0A1W1UWB6"/>
<evidence type="ECO:0000256" key="2">
    <source>
        <dbReference type="ARBA" id="ARBA00022475"/>
    </source>
</evidence>
<comment type="subcellular location">
    <subcellularLocation>
        <location evidence="1">Cell membrane</location>
        <topology evidence="1">Multi-pass membrane protein</topology>
    </subcellularLocation>
</comment>
<dbReference type="OrthoDB" id="178667at2"/>
<sequence length="494" mass="51959">MSDKSVQLEKSLSPASVWAMAVGSIIGWGCFVLPPDMLSKGGPLGASLAIIIGAIIMIVIANSIGLLVKLFPVAGGAFTYAYKGFGRTHAYICGWFLALGYLSIVPLNATALAIMAKFTAPDLFTKGYLYTVAGFDVYIGELILASAVIIIFAALNMRGVKEVGQLQLVMVGLLCGAVFLIGGGAALSPVSSLSNLTPVFMPGQSIFASIIPILVIAPLLYVGFDTIPQSAEESNFSPSQSKFLIITSILAGGGMYIIALFATGVVFPWQETVAAGHVWATGYTTQVALGKFGYAFLLSAVTMGILTGINGFYMATSRLLLSMARAKILPAWFGKLSPKSNTPSNGILFIAGVSLLAPWFGRQVISWVVDMASLGIGLGFLYTCLTAYVICKSTPTMDAKEAATGKVQAIIGSFLSLTIIGFLVVPASPGAITLPSWIALAGWTVIGLVFYALRRKEYNALSKAELDKLIFGSMSNGDDDTPKNTNLSANPKTV</sequence>
<feature type="transmembrane region" description="Helical" evidence="6">
    <location>
        <begin position="367"/>
        <end position="390"/>
    </location>
</feature>
<feature type="transmembrane region" description="Helical" evidence="6">
    <location>
        <begin position="46"/>
        <end position="71"/>
    </location>
</feature>
<dbReference type="PIRSF" id="PIRSF006060">
    <property type="entry name" value="AA_transporter"/>
    <property type="match status" value="1"/>
</dbReference>
<feature type="transmembrane region" description="Helical" evidence="6">
    <location>
        <begin position="342"/>
        <end position="361"/>
    </location>
</feature>
<accession>A0A1W1UWB6</accession>
<evidence type="ECO:0000256" key="6">
    <source>
        <dbReference type="SAM" id="Phobius"/>
    </source>
</evidence>
<dbReference type="STRING" id="656914.SAMN00017405_1628"/>
<dbReference type="GO" id="GO:0005886">
    <property type="term" value="C:plasma membrane"/>
    <property type="evidence" value="ECO:0007669"/>
    <property type="project" value="UniProtKB-SubCell"/>
</dbReference>
<evidence type="ECO:0000256" key="4">
    <source>
        <dbReference type="ARBA" id="ARBA00022989"/>
    </source>
</evidence>
<dbReference type="GO" id="GO:0022857">
    <property type="term" value="F:transmembrane transporter activity"/>
    <property type="evidence" value="ECO:0007669"/>
    <property type="project" value="InterPro"/>
</dbReference>
<evidence type="ECO:0000256" key="1">
    <source>
        <dbReference type="ARBA" id="ARBA00004651"/>
    </source>
</evidence>
<proteinExistence type="predicted"/>